<reference evidence="2 3" key="1">
    <citation type="journal article" date="2012" name="J. Bacteriol.">
        <title>Draft Genome Sequence of Vibrio fischeri SR5, a Strain Isolated from the Light Organ of the Mediterranean Squid Sepiola robusta.</title>
        <authorList>
            <person name="Gyllborg M.C."/>
            <person name="Sahl J.W."/>
            <person name="Cronin D.C.III."/>
            <person name="Rasko D.A."/>
            <person name="Mandel M.J."/>
        </authorList>
    </citation>
    <scope>NUCLEOTIDE SEQUENCE [LARGE SCALE GENOMIC DNA]</scope>
    <source>
        <strain evidence="2 3">SR5</strain>
    </source>
</reference>
<dbReference type="Proteomes" id="UP000004521">
    <property type="component" value="Chromosome II"/>
</dbReference>
<feature type="domain" description="DUF5666" evidence="1">
    <location>
        <begin position="176"/>
        <end position="213"/>
    </location>
</feature>
<accession>A0AAV3EQJ7</accession>
<organism evidence="2 3">
    <name type="scientific">Aliivibrio fischeri SR5</name>
    <dbReference type="NCBI Taxonomy" id="1088719"/>
    <lineage>
        <taxon>Bacteria</taxon>
        <taxon>Pseudomonadati</taxon>
        <taxon>Pseudomonadota</taxon>
        <taxon>Gammaproteobacteria</taxon>
        <taxon>Vibrionales</taxon>
        <taxon>Vibrionaceae</taxon>
        <taxon>Aliivibrio</taxon>
    </lineage>
</organism>
<dbReference type="PROSITE" id="PS51257">
    <property type="entry name" value="PROKAR_LIPOPROTEIN"/>
    <property type="match status" value="1"/>
</dbReference>
<evidence type="ECO:0000313" key="2">
    <source>
        <dbReference type="EMBL" id="EHN68977.1"/>
    </source>
</evidence>
<protein>
    <submittedName>
        <fullName evidence="2">Lipoprotein</fullName>
    </submittedName>
</protein>
<dbReference type="Pfam" id="PF18914">
    <property type="entry name" value="DUF5666"/>
    <property type="match status" value="2"/>
</dbReference>
<name>A0AAV3EQJ7_ALIFS</name>
<dbReference type="EMBL" id="AHIH01000010">
    <property type="protein sequence ID" value="EHN68977.1"/>
    <property type="molecule type" value="Genomic_DNA"/>
</dbReference>
<evidence type="ECO:0000259" key="1">
    <source>
        <dbReference type="Pfam" id="PF18914"/>
    </source>
</evidence>
<feature type="domain" description="DUF5666" evidence="1">
    <location>
        <begin position="227"/>
        <end position="296"/>
    </location>
</feature>
<comment type="caution">
    <text evidence="2">The sequence shown here is derived from an EMBL/GenBank/DDBJ whole genome shotgun (WGS) entry which is preliminary data.</text>
</comment>
<dbReference type="AlphaFoldDB" id="A0AAV3EQJ7"/>
<sequence>MKKVAVLLLGSMVLTGCGSDESSDSHASSTYMGEIESVDQSNSSVSINSMSLDASHAEIKLNDMPINLIELDKGMQVDIEYDHGVAYEIELEPIVVGEVSQVSATDITINGQIFKHDGLTSNSNIAVNRRAMLFGYLNSSKEWVITAVYNADFLPNDVHEGLVSDLNQGTNTFKLNSTIVESKDYDDLNELRNGVWVEVEGTYHANTFIATDVDVEDVYDFSNVEMEGYITDINAEKTSMTLSSRTKVTITENTRFFKEDLQGNDIACDNSILALGAKVEVDLINKNGELEATEIELDND</sequence>
<evidence type="ECO:0000313" key="3">
    <source>
        <dbReference type="Proteomes" id="UP000004521"/>
    </source>
</evidence>
<keyword evidence="2" id="KW-0449">Lipoprotein</keyword>
<gene>
    <name evidence="2" type="ORF">VFSR5_A0274</name>
</gene>
<proteinExistence type="predicted"/>
<dbReference type="InterPro" id="IPR043724">
    <property type="entry name" value="DUF5666"/>
</dbReference>
<dbReference type="RefSeq" id="WP_005422189.1">
    <property type="nucleotide sequence ID" value="NZ_CM001401.1"/>
</dbReference>